<feature type="non-terminal residue" evidence="1">
    <location>
        <position position="1"/>
    </location>
</feature>
<keyword evidence="2" id="KW-1185">Reference proteome</keyword>
<accession>A0A9N9NIX5</accession>
<reference evidence="1" key="1">
    <citation type="submission" date="2021-06" db="EMBL/GenBank/DDBJ databases">
        <authorList>
            <person name="Kallberg Y."/>
            <person name="Tangrot J."/>
            <person name="Rosling A."/>
        </authorList>
    </citation>
    <scope>NUCLEOTIDE SEQUENCE</scope>
    <source>
        <strain evidence="1">UK204</strain>
    </source>
</reference>
<evidence type="ECO:0000313" key="1">
    <source>
        <dbReference type="EMBL" id="CAG8736010.1"/>
    </source>
</evidence>
<organism evidence="1 2">
    <name type="scientific">Funneliformis caledonium</name>
    <dbReference type="NCBI Taxonomy" id="1117310"/>
    <lineage>
        <taxon>Eukaryota</taxon>
        <taxon>Fungi</taxon>
        <taxon>Fungi incertae sedis</taxon>
        <taxon>Mucoromycota</taxon>
        <taxon>Glomeromycotina</taxon>
        <taxon>Glomeromycetes</taxon>
        <taxon>Glomerales</taxon>
        <taxon>Glomeraceae</taxon>
        <taxon>Funneliformis</taxon>
    </lineage>
</organism>
<name>A0A9N9NIX5_9GLOM</name>
<proteinExistence type="predicted"/>
<protein>
    <submittedName>
        <fullName evidence="1">16410_t:CDS:1</fullName>
    </submittedName>
</protein>
<dbReference type="Proteomes" id="UP000789570">
    <property type="component" value="Unassembled WGS sequence"/>
</dbReference>
<sequence length="153" mass="17638">TFPKVCELYELSDDLNPNIDVYPIFHCGSANLSSEKSETVIKHLIAELKLCQDITPLDKAYEATKTIYSYCYLVSEVSFYKDNFKLIPEKLIESRNRQENLDYAVECRSTGRILGVIEVKKEDFMKGFAQMSVQMESTCHVNARQMKSITDRM</sequence>
<gene>
    <name evidence="1" type="ORF">FCALED_LOCUS15306</name>
</gene>
<dbReference type="OrthoDB" id="2410986at2759"/>
<dbReference type="EMBL" id="CAJVPQ010013479">
    <property type="protein sequence ID" value="CAG8736010.1"/>
    <property type="molecule type" value="Genomic_DNA"/>
</dbReference>
<evidence type="ECO:0000313" key="2">
    <source>
        <dbReference type="Proteomes" id="UP000789570"/>
    </source>
</evidence>
<dbReference type="AlphaFoldDB" id="A0A9N9NIX5"/>
<comment type="caution">
    <text evidence="1">The sequence shown here is derived from an EMBL/GenBank/DDBJ whole genome shotgun (WGS) entry which is preliminary data.</text>
</comment>